<organism evidence="2 3">
    <name type="scientific">Poritiphilus flavus</name>
    <dbReference type="NCBI Taxonomy" id="2697053"/>
    <lineage>
        <taxon>Bacteria</taxon>
        <taxon>Pseudomonadati</taxon>
        <taxon>Bacteroidota</taxon>
        <taxon>Flavobacteriia</taxon>
        <taxon>Flavobacteriales</taxon>
        <taxon>Flavobacteriaceae</taxon>
        <taxon>Poritiphilus</taxon>
    </lineage>
</organism>
<feature type="transmembrane region" description="Helical" evidence="1">
    <location>
        <begin position="50"/>
        <end position="68"/>
    </location>
</feature>
<gene>
    <name evidence="2" type="ORF">GTQ38_05015</name>
</gene>
<evidence type="ECO:0000256" key="1">
    <source>
        <dbReference type="SAM" id="Phobius"/>
    </source>
</evidence>
<keyword evidence="3" id="KW-1185">Reference proteome</keyword>
<dbReference type="AlphaFoldDB" id="A0A6L9E9C9"/>
<protein>
    <submittedName>
        <fullName evidence="2">DUF2752 domain-containing protein</fullName>
    </submittedName>
</protein>
<dbReference type="Proteomes" id="UP000475249">
    <property type="component" value="Unassembled WGS sequence"/>
</dbReference>
<keyword evidence="1" id="KW-0812">Transmembrane</keyword>
<evidence type="ECO:0000313" key="3">
    <source>
        <dbReference type="Proteomes" id="UP000475249"/>
    </source>
</evidence>
<dbReference type="InterPro" id="IPR021215">
    <property type="entry name" value="DUF2752"/>
</dbReference>
<proteinExistence type="predicted"/>
<dbReference type="EMBL" id="WXYO01000002">
    <property type="protein sequence ID" value="NAS11350.1"/>
    <property type="molecule type" value="Genomic_DNA"/>
</dbReference>
<feature type="transmembrane region" description="Helical" evidence="1">
    <location>
        <begin position="80"/>
        <end position="98"/>
    </location>
</feature>
<dbReference type="Pfam" id="PF10825">
    <property type="entry name" value="DUF2752"/>
    <property type="match status" value="1"/>
</dbReference>
<dbReference type="RefSeq" id="WP_161434384.1">
    <property type="nucleotide sequence ID" value="NZ_WXYO01000002.1"/>
</dbReference>
<name>A0A6L9E9C9_9FLAO</name>
<keyword evidence="1" id="KW-0472">Membrane</keyword>
<accession>A0A6L9E9C9</accession>
<evidence type="ECO:0000313" key="2">
    <source>
        <dbReference type="EMBL" id="NAS11350.1"/>
    </source>
</evidence>
<sequence length="101" mass="11563">MKTISALFILIREEYMLPCFSKQILGVDCPGCGMQRAVVFLMKGEFVEAFKMYPAIYPIVLLLGFLATDHFLKIRYANKISVFLMITSVFMILANFILKLI</sequence>
<keyword evidence="1" id="KW-1133">Transmembrane helix</keyword>
<comment type="caution">
    <text evidence="2">The sequence shown here is derived from an EMBL/GenBank/DDBJ whole genome shotgun (WGS) entry which is preliminary data.</text>
</comment>
<reference evidence="2 3" key="1">
    <citation type="submission" date="2020-01" db="EMBL/GenBank/DDBJ databases">
        <title>Bacteria diversity of Porities sp.</title>
        <authorList>
            <person name="Wang G."/>
        </authorList>
    </citation>
    <scope>NUCLEOTIDE SEQUENCE [LARGE SCALE GENOMIC DNA]</scope>
    <source>
        <strain evidence="2 3">R33</strain>
    </source>
</reference>